<reference evidence="1 2" key="1">
    <citation type="submission" date="2019-03" db="EMBL/GenBank/DDBJ databases">
        <title>Diversity of the mouse oral microbiome.</title>
        <authorList>
            <person name="Joseph S."/>
            <person name="Aduse-Opoku J."/>
            <person name="Curtis M."/>
            <person name="Wade W."/>
            <person name="Hashim A."/>
        </authorList>
    </citation>
    <scope>NUCLEOTIDE SEQUENCE [LARGE SCALE GENOMIC DNA]</scope>
    <source>
        <strain evidence="1 2">WT12</strain>
    </source>
</reference>
<evidence type="ECO:0000313" key="2">
    <source>
        <dbReference type="Proteomes" id="UP000297396"/>
    </source>
</evidence>
<name>A0A4Y9K7T8_9PAST</name>
<dbReference type="RefSeq" id="WP_135054263.1">
    <property type="nucleotide sequence ID" value="NZ_JADGLC010000002.1"/>
</dbReference>
<dbReference type="PANTHER" id="PTHR11102">
    <property type="entry name" value="SEL-1-LIKE PROTEIN"/>
    <property type="match status" value="1"/>
</dbReference>
<dbReference type="Proteomes" id="UP000297396">
    <property type="component" value="Unassembled WGS sequence"/>
</dbReference>
<dbReference type="Gene3D" id="1.25.40.10">
    <property type="entry name" value="Tetratricopeptide repeat domain"/>
    <property type="match status" value="1"/>
</dbReference>
<evidence type="ECO:0000313" key="1">
    <source>
        <dbReference type="EMBL" id="TFV13180.1"/>
    </source>
</evidence>
<dbReference type="SMART" id="SM00671">
    <property type="entry name" value="SEL1"/>
    <property type="match status" value="2"/>
</dbReference>
<organism evidence="1 2">
    <name type="scientific">Muribacter muris</name>
    <dbReference type="NCBI Taxonomy" id="67855"/>
    <lineage>
        <taxon>Bacteria</taxon>
        <taxon>Pseudomonadati</taxon>
        <taxon>Pseudomonadota</taxon>
        <taxon>Gammaproteobacteria</taxon>
        <taxon>Pasteurellales</taxon>
        <taxon>Pasteurellaceae</taxon>
        <taxon>Muribacter</taxon>
    </lineage>
</organism>
<dbReference type="InterPro" id="IPR006597">
    <property type="entry name" value="Sel1-like"/>
</dbReference>
<protein>
    <submittedName>
        <fullName evidence="1">Sel1 repeat family protein</fullName>
    </submittedName>
</protein>
<dbReference type="SUPFAM" id="SSF81901">
    <property type="entry name" value="HCP-like"/>
    <property type="match status" value="1"/>
</dbReference>
<proteinExistence type="predicted"/>
<dbReference type="PANTHER" id="PTHR11102:SF160">
    <property type="entry name" value="ERAD-ASSOCIATED E3 UBIQUITIN-PROTEIN LIGASE COMPONENT HRD3"/>
    <property type="match status" value="1"/>
</dbReference>
<dbReference type="AlphaFoldDB" id="A0A4Y9K7T8"/>
<dbReference type="InterPro" id="IPR050767">
    <property type="entry name" value="Sel1_AlgK"/>
</dbReference>
<sequence>MGGYNERKNYWQYFKSIQCYIFYYSGFICIHKLSSVSDRSEIIEKAQNGDASSQVELGIRYADGSYGMPQDYRLANHWYKKAIEQNNPYAMHNLALSYIRGQGVETDYTQARFYFSKACNLNIKESCDNLQKMNNRGMY</sequence>
<gene>
    <name evidence="1" type="ORF">E4T80_01370</name>
</gene>
<comment type="caution">
    <text evidence="1">The sequence shown here is derived from an EMBL/GenBank/DDBJ whole genome shotgun (WGS) entry which is preliminary data.</text>
</comment>
<dbReference type="OrthoDB" id="9792653at2"/>
<dbReference type="InterPro" id="IPR011990">
    <property type="entry name" value="TPR-like_helical_dom_sf"/>
</dbReference>
<dbReference type="EMBL" id="SPPA01000002">
    <property type="protein sequence ID" value="TFV13180.1"/>
    <property type="molecule type" value="Genomic_DNA"/>
</dbReference>
<dbReference type="Pfam" id="PF08238">
    <property type="entry name" value="Sel1"/>
    <property type="match status" value="2"/>
</dbReference>
<accession>A0A4Y9K7T8</accession>